<dbReference type="EMBL" id="NHYE01005058">
    <property type="protein sequence ID" value="PPQ78239.1"/>
    <property type="molecule type" value="Genomic_DNA"/>
</dbReference>
<dbReference type="PANTHER" id="PTHR45896:SF1">
    <property type="entry name" value="N-ALPHA-ACETYLTRANSFERASE 30"/>
    <property type="match status" value="1"/>
</dbReference>
<comment type="caution">
    <text evidence="6">The sequence shown here is derived from an EMBL/GenBank/DDBJ whole genome shotgun (WGS) entry which is preliminary data.</text>
</comment>
<dbReference type="InterPro" id="IPR000182">
    <property type="entry name" value="GNAT_dom"/>
</dbReference>
<dbReference type="InParanoid" id="A0A409WIB7"/>
<dbReference type="InterPro" id="IPR044542">
    <property type="entry name" value="NAA30-like"/>
</dbReference>
<dbReference type="InterPro" id="IPR016181">
    <property type="entry name" value="Acyl_CoA_acyltransferase"/>
</dbReference>
<dbReference type="Pfam" id="PF00583">
    <property type="entry name" value="Acetyltransf_1"/>
    <property type="match status" value="1"/>
</dbReference>
<keyword evidence="2" id="KW-0012">Acyltransferase</keyword>
<dbReference type="Proteomes" id="UP000284706">
    <property type="component" value="Unassembled WGS sequence"/>
</dbReference>
<dbReference type="OrthoDB" id="249099at2759"/>
<dbReference type="SUPFAM" id="SSF55729">
    <property type="entry name" value="Acyl-CoA N-acyltransferases (Nat)"/>
    <property type="match status" value="1"/>
</dbReference>
<protein>
    <recommendedName>
        <fullName evidence="5">N-acetyltransferase domain-containing protein</fullName>
    </recommendedName>
</protein>
<evidence type="ECO:0000256" key="3">
    <source>
        <dbReference type="ARBA" id="ARBA00024025"/>
    </source>
</evidence>
<proteinExistence type="inferred from homology"/>
<dbReference type="AlphaFoldDB" id="A0A409WIB7"/>
<sequence length="234" mass="26488">MASIRYRQYKGESDLPYIMALVQSELSEPYVIYTFRYFLHQWYDCLAHRARSSARAPSFISGKLITASRDGTAFISAYPADPETTEPIGVIVCKQSMHNDLANRGYIAMLSVDKQWRKRGIASALVRNSIQAMKEDGVDEVVLETEYDNFAALSLYESLGFIREKRLYRFYLNGKDAFRLVLSVPATDTDNDDSSGTSHGGSTPTLSRRRRRSLAHRAILVSPYSDDEDEVSSR</sequence>
<dbReference type="FunCoup" id="A0A409WIB7">
    <property type="interactions" value="17"/>
</dbReference>
<organism evidence="6 7">
    <name type="scientific">Gymnopilus dilepis</name>
    <dbReference type="NCBI Taxonomy" id="231916"/>
    <lineage>
        <taxon>Eukaryota</taxon>
        <taxon>Fungi</taxon>
        <taxon>Dikarya</taxon>
        <taxon>Basidiomycota</taxon>
        <taxon>Agaricomycotina</taxon>
        <taxon>Agaricomycetes</taxon>
        <taxon>Agaricomycetidae</taxon>
        <taxon>Agaricales</taxon>
        <taxon>Agaricineae</taxon>
        <taxon>Hymenogastraceae</taxon>
        <taxon>Gymnopilus</taxon>
    </lineage>
</organism>
<dbReference type="PANTHER" id="PTHR45896">
    <property type="entry name" value="N-ALPHA-ACETYLTRANSFERASE 30"/>
    <property type="match status" value="1"/>
</dbReference>
<dbReference type="STRING" id="231916.A0A409WIB7"/>
<evidence type="ECO:0000256" key="1">
    <source>
        <dbReference type="ARBA" id="ARBA00022679"/>
    </source>
</evidence>
<dbReference type="PROSITE" id="PS51186">
    <property type="entry name" value="GNAT"/>
    <property type="match status" value="1"/>
</dbReference>
<dbReference type="Gene3D" id="3.40.630.30">
    <property type="match status" value="1"/>
</dbReference>
<evidence type="ECO:0000256" key="2">
    <source>
        <dbReference type="ARBA" id="ARBA00023315"/>
    </source>
</evidence>
<evidence type="ECO:0000256" key="4">
    <source>
        <dbReference type="SAM" id="MobiDB-lite"/>
    </source>
</evidence>
<name>A0A409WIB7_9AGAR</name>
<dbReference type="GO" id="GO:0031417">
    <property type="term" value="C:NatC complex"/>
    <property type="evidence" value="ECO:0007669"/>
    <property type="project" value="TreeGrafter"/>
</dbReference>
<evidence type="ECO:0000313" key="7">
    <source>
        <dbReference type="Proteomes" id="UP000284706"/>
    </source>
</evidence>
<comment type="similarity">
    <text evidence="3">Belongs to the acetyltransferase family. MAK3 subfamily.</text>
</comment>
<feature type="region of interest" description="Disordered" evidence="4">
    <location>
        <begin position="188"/>
        <end position="211"/>
    </location>
</feature>
<dbReference type="GO" id="GO:0004596">
    <property type="term" value="F:protein-N-terminal amino-acid acetyltransferase activity"/>
    <property type="evidence" value="ECO:0007669"/>
    <property type="project" value="InterPro"/>
</dbReference>
<feature type="domain" description="N-acetyltransferase" evidence="5">
    <location>
        <begin position="4"/>
        <end position="185"/>
    </location>
</feature>
<gene>
    <name evidence="6" type="ORF">CVT26_007582</name>
</gene>
<evidence type="ECO:0000259" key="5">
    <source>
        <dbReference type="PROSITE" id="PS51186"/>
    </source>
</evidence>
<evidence type="ECO:0000313" key="6">
    <source>
        <dbReference type="EMBL" id="PPQ78239.1"/>
    </source>
</evidence>
<reference evidence="6 7" key="1">
    <citation type="journal article" date="2018" name="Evol. Lett.">
        <title>Horizontal gene cluster transfer increased hallucinogenic mushroom diversity.</title>
        <authorList>
            <person name="Reynolds H.T."/>
            <person name="Vijayakumar V."/>
            <person name="Gluck-Thaler E."/>
            <person name="Korotkin H.B."/>
            <person name="Matheny P.B."/>
            <person name="Slot J.C."/>
        </authorList>
    </citation>
    <scope>NUCLEOTIDE SEQUENCE [LARGE SCALE GENOMIC DNA]</scope>
    <source>
        <strain evidence="6 7">SRW20</strain>
    </source>
</reference>
<accession>A0A409WIB7</accession>
<keyword evidence="7" id="KW-1185">Reference proteome</keyword>
<dbReference type="CDD" id="cd04301">
    <property type="entry name" value="NAT_SF"/>
    <property type="match status" value="1"/>
</dbReference>
<keyword evidence="1" id="KW-0808">Transferase</keyword>
<feature type="compositionally biased region" description="Low complexity" evidence="4">
    <location>
        <begin position="194"/>
        <end position="203"/>
    </location>
</feature>